<accession>A0A1W6UKM1</accession>
<reference evidence="1" key="1">
    <citation type="submission" date="2016-10" db="EMBL/GenBank/DDBJ databases">
        <title>The High Quality Genome of Vibrio alginolyticus K01M1.</title>
        <authorList>
            <person name="Wendling C."/>
            <person name="Chibani C.M."/>
            <person name="Hertel R."/>
            <person name="Sproer C."/>
            <person name="Bunk B."/>
            <person name="Overmann J."/>
            <person name="Roth O."/>
            <person name="Liesegang H."/>
        </authorList>
    </citation>
    <scope>NUCLEOTIDE SEQUENCE</scope>
    <source>
        <strain evidence="1">K05K4</strain>
    </source>
</reference>
<sequence>MTNEKQELDLTGLGEVAKAIPPEVYMQTTDTVLTTFNKLVAPITETTDGFGRYIKQKFDNMIDVEKAVATYTLENALSKAESKAEKLNQKLITPKHSKSFIKAIEEASKETDPLLHTMWENLLAEQFVDSVFHPHFVELLAHFSPNEAKLLISLTTRDKIVDHKGSYIAYDDDSFTHWLINGDDSEPKDWNYSCILLNEFRFVDVLAASEDSASTTAILYRTSAGEAFLSAVSP</sequence>
<dbReference type="Pfam" id="PF14337">
    <property type="entry name" value="Abi_alpha"/>
    <property type="match status" value="1"/>
</dbReference>
<protein>
    <recommendedName>
        <fullName evidence="2">DUF4393 domain-containing protein</fullName>
    </recommendedName>
</protein>
<evidence type="ECO:0000313" key="1">
    <source>
        <dbReference type="EMBL" id="ARP18127.1"/>
    </source>
</evidence>
<evidence type="ECO:0008006" key="2">
    <source>
        <dbReference type="Google" id="ProtNLM"/>
    </source>
</evidence>
<gene>
    <name evidence="1" type="ORF">K05K4_12890</name>
</gene>
<dbReference type="EMBL" id="CP017902">
    <property type="protein sequence ID" value="ARP18127.1"/>
    <property type="molecule type" value="Genomic_DNA"/>
</dbReference>
<name>A0A1W6UKM1_VIBAL</name>
<dbReference type="RefSeq" id="WP_086046665.1">
    <property type="nucleotide sequence ID" value="NZ_CP017889.1"/>
</dbReference>
<dbReference type="AlphaFoldDB" id="A0A1W6UKM1"/>
<dbReference type="InterPro" id="IPR025506">
    <property type="entry name" value="Abi_alpha"/>
</dbReference>
<organism evidence="1">
    <name type="scientific">Vibrio alginolyticus</name>
    <dbReference type="NCBI Taxonomy" id="663"/>
    <lineage>
        <taxon>Bacteria</taxon>
        <taxon>Pseudomonadati</taxon>
        <taxon>Pseudomonadota</taxon>
        <taxon>Gammaproteobacteria</taxon>
        <taxon>Vibrionales</taxon>
        <taxon>Vibrionaceae</taxon>
        <taxon>Vibrio</taxon>
    </lineage>
</organism>
<proteinExistence type="predicted"/>